<feature type="region of interest" description="Disordered" evidence="1">
    <location>
        <begin position="347"/>
        <end position="374"/>
    </location>
</feature>
<accession>A0ABW5XEM5</accession>
<keyword evidence="3" id="KW-1185">Reference proteome</keyword>
<dbReference type="RefSeq" id="WP_377465770.1">
    <property type="nucleotide sequence ID" value="NZ_JBHUOP010000002.1"/>
</dbReference>
<comment type="caution">
    <text evidence="2">The sequence shown here is derived from an EMBL/GenBank/DDBJ whole genome shotgun (WGS) entry which is preliminary data.</text>
</comment>
<protein>
    <submittedName>
        <fullName evidence="2">Phage portal protein</fullName>
    </submittedName>
</protein>
<dbReference type="Proteomes" id="UP001597391">
    <property type="component" value="Unassembled WGS sequence"/>
</dbReference>
<name>A0ABW5XEM5_9MICO</name>
<dbReference type="EMBL" id="JBHUOP010000002">
    <property type="protein sequence ID" value="MFD2840102.1"/>
    <property type="molecule type" value="Genomic_DNA"/>
</dbReference>
<dbReference type="InterPro" id="IPR006427">
    <property type="entry name" value="Portal_HK97"/>
</dbReference>
<sequence>MHNWVERTAAWLGFTRSESEKDPQAGIKPPPRTPAGSSPLGLGAVFRAVQVLTTAGGQLSLDSYQRTTGQVVPVQPSIVRKPDTSISRSEWIQTAIMNLALNGNLFVRKNTGPDGSILTAEVLPAHEVQVYKDDRGRTRYGYKGDEYTPTQIVHAKFVPVPGRKRGLGPIEAGTPELRGAMDLRDYTSNIFRDDDVPSGVLSTDQELNNEDALAYKNHWVETADAKVRVLGHGLNYTPIIMTPKVAQYVETRQLTVLDVARLLGVPASLMLAAVEGSGMTYQNVEQEWIGFTRFTLMAYLKPIEDLLTDLVPGTQEVRFNVEALLRSDTKTRYETYKLALDGGWMHPDEPRDIEHMPPRTDLPAPKETHVNETA</sequence>
<dbReference type="Pfam" id="PF04860">
    <property type="entry name" value="Phage_portal"/>
    <property type="match status" value="1"/>
</dbReference>
<dbReference type="Gene3D" id="3.30.1120.70">
    <property type="match status" value="1"/>
</dbReference>
<dbReference type="NCBIfam" id="TIGR01537">
    <property type="entry name" value="portal_HK97"/>
    <property type="match status" value="1"/>
</dbReference>
<reference evidence="3" key="1">
    <citation type="journal article" date="2019" name="Int. J. Syst. Evol. Microbiol.">
        <title>The Global Catalogue of Microorganisms (GCM) 10K type strain sequencing project: providing services to taxonomists for standard genome sequencing and annotation.</title>
        <authorList>
            <consortium name="The Broad Institute Genomics Platform"/>
            <consortium name="The Broad Institute Genome Sequencing Center for Infectious Disease"/>
            <person name="Wu L."/>
            <person name="Ma J."/>
        </authorList>
    </citation>
    <scope>NUCLEOTIDE SEQUENCE [LARGE SCALE GENOMIC DNA]</scope>
    <source>
        <strain evidence="3">KCTC 33576</strain>
    </source>
</reference>
<dbReference type="Gene3D" id="1.20.1270.210">
    <property type="match status" value="1"/>
</dbReference>
<evidence type="ECO:0000256" key="1">
    <source>
        <dbReference type="SAM" id="MobiDB-lite"/>
    </source>
</evidence>
<organism evidence="2 3">
    <name type="scientific">Populibacterium corticicola</name>
    <dbReference type="NCBI Taxonomy" id="1812826"/>
    <lineage>
        <taxon>Bacteria</taxon>
        <taxon>Bacillati</taxon>
        <taxon>Actinomycetota</taxon>
        <taxon>Actinomycetes</taxon>
        <taxon>Micrococcales</taxon>
        <taxon>Jonesiaceae</taxon>
        <taxon>Populibacterium</taxon>
    </lineage>
</organism>
<evidence type="ECO:0000313" key="3">
    <source>
        <dbReference type="Proteomes" id="UP001597391"/>
    </source>
</evidence>
<dbReference type="Gene3D" id="3.40.140.120">
    <property type="match status" value="1"/>
</dbReference>
<feature type="region of interest" description="Disordered" evidence="1">
    <location>
        <begin position="15"/>
        <end position="40"/>
    </location>
</feature>
<evidence type="ECO:0000313" key="2">
    <source>
        <dbReference type="EMBL" id="MFD2840102.1"/>
    </source>
</evidence>
<proteinExistence type="predicted"/>
<gene>
    <name evidence="2" type="ORF">ACFSYH_05905</name>
</gene>
<dbReference type="InterPro" id="IPR006944">
    <property type="entry name" value="Phage/GTA_portal"/>
</dbReference>